<gene>
    <name evidence="2" type="ORF">PoB_004445000</name>
</gene>
<dbReference type="AlphaFoldDB" id="A0AAV4BEF9"/>
<keyword evidence="2" id="KW-0378">Hydrolase</keyword>
<accession>A0AAV4BEF9</accession>
<name>A0AAV4BEF9_9GAST</name>
<keyword evidence="2" id="KW-0540">Nuclease</keyword>
<keyword evidence="3" id="KW-1185">Reference proteome</keyword>
<dbReference type="Proteomes" id="UP000735302">
    <property type="component" value="Unassembled WGS sequence"/>
</dbReference>
<sequence>MSSPSKRSTRLSKLDQPQDTKSMDRKQGQVAKLKAGEEKVGTNTPEKSKQKSFIELPKNENSNQKSKSDEMVLVPQTMTTKGSLKKGKAQQALPTPLSAVRRSGRAPVPSSRYKDMEVETPGTSRKRSTMAESSSKEPKVEQEPSKKRFKTLR</sequence>
<reference evidence="2 3" key="1">
    <citation type="journal article" date="2021" name="Elife">
        <title>Chloroplast acquisition without the gene transfer in kleptoplastic sea slugs, Plakobranchus ocellatus.</title>
        <authorList>
            <person name="Maeda T."/>
            <person name="Takahashi S."/>
            <person name="Yoshida T."/>
            <person name="Shimamura S."/>
            <person name="Takaki Y."/>
            <person name="Nagai Y."/>
            <person name="Toyoda A."/>
            <person name="Suzuki Y."/>
            <person name="Arimoto A."/>
            <person name="Ishii H."/>
            <person name="Satoh N."/>
            <person name="Nishiyama T."/>
            <person name="Hasebe M."/>
            <person name="Maruyama T."/>
            <person name="Minagawa J."/>
            <person name="Obokata J."/>
            <person name="Shigenobu S."/>
        </authorList>
    </citation>
    <scope>NUCLEOTIDE SEQUENCE [LARGE SCALE GENOMIC DNA]</scope>
</reference>
<comment type="caution">
    <text evidence="2">The sequence shown here is derived from an EMBL/GenBank/DDBJ whole genome shotgun (WGS) entry which is preliminary data.</text>
</comment>
<feature type="compositionally biased region" description="Basic and acidic residues" evidence="1">
    <location>
        <begin position="134"/>
        <end position="146"/>
    </location>
</feature>
<feature type="region of interest" description="Disordered" evidence="1">
    <location>
        <begin position="1"/>
        <end position="153"/>
    </location>
</feature>
<dbReference type="EMBL" id="BLXT01004907">
    <property type="protein sequence ID" value="GFO17945.1"/>
    <property type="molecule type" value="Genomic_DNA"/>
</dbReference>
<keyword evidence="2" id="KW-0255">Endonuclease</keyword>
<organism evidence="2 3">
    <name type="scientific">Plakobranchus ocellatus</name>
    <dbReference type="NCBI Taxonomy" id="259542"/>
    <lineage>
        <taxon>Eukaryota</taxon>
        <taxon>Metazoa</taxon>
        <taxon>Spiralia</taxon>
        <taxon>Lophotrochozoa</taxon>
        <taxon>Mollusca</taxon>
        <taxon>Gastropoda</taxon>
        <taxon>Heterobranchia</taxon>
        <taxon>Euthyneura</taxon>
        <taxon>Panpulmonata</taxon>
        <taxon>Sacoglossa</taxon>
        <taxon>Placobranchoidea</taxon>
        <taxon>Plakobranchidae</taxon>
        <taxon>Plakobranchus</taxon>
    </lineage>
</organism>
<protein>
    <submittedName>
        <fullName evidence="2">Endonuclease-reverse transcriptase</fullName>
    </submittedName>
</protein>
<feature type="compositionally biased region" description="Basic and acidic residues" evidence="1">
    <location>
        <begin position="12"/>
        <end position="27"/>
    </location>
</feature>
<proteinExistence type="predicted"/>
<evidence type="ECO:0000313" key="2">
    <source>
        <dbReference type="EMBL" id="GFO17945.1"/>
    </source>
</evidence>
<evidence type="ECO:0000313" key="3">
    <source>
        <dbReference type="Proteomes" id="UP000735302"/>
    </source>
</evidence>
<evidence type="ECO:0000256" key="1">
    <source>
        <dbReference type="SAM" id="MobiDB-lite"/>
    </source>
</evidence>
<dbReference type="GO" id="GO:0004519">
    <property type="term" value="F:endonuclease activity"/>
    <property type="evidence" value="ECO:0007669"/>
    <property type="project" value="UniProtKB-KW"/>
</dbReference>